<dbReference type="OrthoDB" id="6427684at2759"/>
<dbReference type="InterPro" id="IPR031311">
    <property type="entry name" value="CHIT_BIND_RR_consensus"/>
</dbReference>
<comment type="caution">
    <text evidence="5">The sequence shown here is derived from an EMBL/GenBank/DDBJ whole genome shotgun (WGS) entry which is preliminary data.</text>
</comment>
<dbReference type="PROSITE" id="PS51155">
    <property type="entry name" value="CHIT_BIND_RR_2"/>
    <property type="match status" value="1"/>
</dbReference>
<dbReference type="PANTHER" id="PTHR12236">
    <property type="entry name" value="STRUCTURAL CONTITUENT OF CUTICLE"/>
    <property type="match status" value="1"/>
</dbReference>
<dbReference type="PRINTS" id="PR00947">
    <property type="entry name" value="CUTICLE"/>
</dbReference>
<dbReference type="GO" id="GO:0005615">
    <property type="term" value="C:extracellular space"/>
    <property type="evidence" value="ECO:0007669"/>
    <property type="project" value="TreeGrafter"/>
</dbReference>
<evidence type="ECO:0000313" key="5">
    <source>
        <dbReference type="EMBL" id="CAF4898532.1"/>
    </source>
</evidence>
<dbReference type="EMBL" id="CAJOBZ010000035">
    <property type="protein sequence ID" value="CAF4898532.1"/>
    <property type="molecule type" value="Genomic_DNA"/>
</dbReference>
<sequence>MYFKVLVIAATIAVAAGQYGYNNGYGQASHNLVQHQPHYAAAVQQDYHAPAHYSFNYGVQDPHTGDFKSQHESREGDVVRGEYSLHEADGTVRRVEYSADPHSGFNAVVHREGQSSHQAPNYH</sequence>
<protein>
    <submittedName>
        <fullName evidence="5">Uncharacterized protein</fullName>
    </submittedName>
</protein>
<dbReference type="PANTHER" id="PTHR12236:SF95">
    <property type="entry name" value="CUTICULAR PROTEIN 76BD, ISOFORM C-RELATED"/>
    <property type="match status" value="1"/>
</dbReference>
<proteinExistence type="predicted"/>
<name>A0A821V0Y9_9NEOP</name>
<dbReference type="GO" id="GO:0031012">
    <property type="term" value="C:extracellular matrix"/>
    <property type="evidence" value="ECO:0007669"/>
    <property type="project" value="TreeGrafter"/>
</dbReference>
<organism evidence="5 6">
    <name type="scientific">Pieris macdunnoughi</name>
    <dbReference type="NCBI Taxonomy" id="345717"/>
    <lineage>
        <taxon>Eukaryota</taxon>
        <taxon>Metazoa</taxon>
        <taxon>Ecdysozoa</taxon>
        <taxon>Arthropoda</taxon>
        <taxon>Hexapoda</taxon>
        <taxon>Insecta</taxon>
        <taxon>Pterygota</taxon>
        <taxon>Neoptera</taxon>
        <taxon>Endopterygota</taxon>
        <taxon>Lepidoptera</taxon>
        <taxon>Glossata</taxon>
        <taxon>Ditrysia</taxon>
        <taxon>Papilionoidea</taxon>
        <taxon>Pieridae</taxon>
        <taxon>Pierinae</taxon>
        <taxon>Pieris</taxon>
    </lineage>
</organism>
<dbReference type="PROSITE" id="PS00233">
    <property type="entry name" value="CHIT_BIND_RR_1"/>
    <property type="match status" value="1"/>
</dbReference>
<feature type="signal peptide" evidence="4">
    <location>
        <begin position="1"/>
        <end position="17"/>
    </location>
</feature>
<accession>A0A821V0Y9</accession>
<dbReference type="AlphaFoldDB" id="A0A821V0Y9"/>
<feature type="chain" id="PRO_5032758842" evidence="4">
    <location>
        <begin position="18"/>
        <end position="123"/>
    </location>
</feature>
<dbReference type="Pfam" id="PF00379">
    <property type="entry name" value="Chitin_bind_4"/>
    <property type="match status" value="1"/>
</dbReference>
<dbReference type="InterPro" id="IPR051217">
    <property type="entry name" value="Insect_Cuticle_Struc_Prot"/>
</dbReference>
<evidence type="ECO:0000256" key="4">
    <source>
        <dbReference type="SAM" id="SignalP"/>
    </source>
</evidence>
<gene>
    <name evidence="5" type="ORF">PMACD_LOCUS11082</name>
</gene>
<keyword evidence="6" id="KW-1185">Reference proteome</keyword>
<keyword evidence="2 4" id="KW-0732">Signal</keyword>
<evidence type="ECO:0000256" key="3">
    <source>
        <dbReference type="PROSITE-ProRule" id="PRU00497"/>
    </source>
</evidence>
<evidence type="ECO:0000313" key="6">
    <source>
        <dbReference type="Proteomes" id="UP000663880"/>
    </source>
</evidence>
<reference evidence="5" key="1">
    <citation type="submission" date="2021-02" db="EMBL/GenBank/DDBJ databases">
        <authorList>
            <person name="Steward A R."/>
        </authorList>
    </citation>
    <scope>NUCLEOTIDE SEQUENCE</scope>
</reference>
<dbReference type="GO" id="GO:0042302">
    <property type="term" value="F:structural constituent of cuticle"/>
    <property type="evidence" value="ECO:0007669"/>
    <property type="project" value="UniProtKB-UniRule"/>
</dbReference>
<dbReference type="Proteomes" id="UP000663880">
    <property type="component" value="Unassembled WGS sequence"/>
</dbReference>
<dbReference type="InterPro" id="IPR000618">
    <property type="entry name" value="Insect_cuticle"/>
</dbReference>
<keyword evidence="1 3" id="KW-0193">Cuticle</keyword>
<evidence type="ECO:0000256" key="1">
    <source>
        <dbReference type="ARBA" id="ARBA00022460"/>
    </source>
</evidence>
<evidence type="ECO:0000256" key="2">
    <source>
        <dbReference type="ARBA" id="ARBA00022729"/>
    </source>
</evidence>